<evidence type="ECO:0000313" key="6">
    <source>
        <dbReference type="Proteomes" id="UP000789570"/>
    </source>
</evidence>
<dbReference type="InterPro" id="IPR007198">
    <property type="entry name" value="Ssl1-like"/>
</dbReference>
<dbReference type="PROSITE" id="PS00028">
    <property type="entry name" value="ZINC_FINGER_C2H2_1"/>
    <property type="match status" value="1"/>
</dbReference>
<keyword evidence="1" id="KW-0479">Metal-binding</keyword>
<gene>
    <name evidence="5" type="ORF">FCALED_LOCUS439</name>
</gene>
<dbReference type="SMART" id="SM01047">
    <property type="entry name" value="C1_4"/>
    <property type="match status" value="1"/>
</dbReference>
<dbReference type="Gene3D" id="3.40.50.410">
    <property type="entry name" value="von Willebrand factor, type A domain"/>
    <property type="match status" value="2"/>
</dbReference>
<dbReference type="OrthoDB" id="284275at2759"/>
<dbReference type="NCBIfam" id="TIGR00622">
    <property type="entry name" value="ssl1"/>
    <property type="match status" value="1"/>
</dbReference>
<evidence type="ECO:0000256" key="1">
    <source>
        <dbReference type="ARBA" id="ARBA00022723"/>
    </source>
</evidence>
<dbReference type="InterPro" id="IPR013083">
    <property type="entry name" value="Znf_RING/FYVE/PHD"/>
</dbReference>
<dbReference type="PANTHER" id="PTHR12695:SF2">
    <property type="entry name" value="GENERAL TRANSCRIPTION FACTOR IIH SUBUNIT 2-RELATED"/>
    <property type="match status" value="1"/>
</dbReference>
<dbReference type="InterPro" id="IPR013087">
    <property type="entry name" value="Znf_C2H2_type"/>
</dbReference>
<evidence type="ECO:0000259" key="4">
    <source>
        <dbReference type="PROSITE" id="PS00028"/>
    </source>
</evidence>
<dbReference type="PIRSF" id="PIRSF015919">
    <property type="entry name" value="TFIIH_SSL1"/>
    <property type="match status" value="1"/>
</dbReference>
<dbReference type="Pfam" id="PF07975">
    <property type="entry name" value="C1_4"/>
    <property type="match status" value="1"/>
</dbReference>
<evidence type="ECO:0000313" key="5">
    <source>
        <dbReference type="EMBL" id="CAG8439864.1"/>
    </source>
</evidence>
<dbReference type="AlphaFoldDB" id="A0A9N8YQ75"/>
<dbReference type="GO" id="GO:0006289">
    <property type="term" value="P:nucleotide-excision repair"/>
    <property type="evidence" value="ECO:0007669"/>
    <property type="project" value="InterPro"/>
</dbReference>
<dbReference type="InterPro" id="IPR046349">
    <property type="entry name" value="C1-like_sf"/>
</dbReference>
<dbReference type="GO" id="GO:0006351">
    <property type="term" value="P:DNA-templated transcription"/>
    <property type="evidence" value="ECO:0007669"/>
    <property type="project" value="InterPro"/>
</dbReference>
<dbReference type="GO" id="GO:0006357">
    <property type="term" value="P:regulation of transcription by RNA polymerase II"/>
    <property type="evidence" value="ECO:0007669"/>
    <property type="project" value="TreeGrafter"/>
</dbReference>
<dbReference type="InterPro" id="IPR036465">
    <property type="entry name" value="vWFA_dom_sf"/>
</dbReference>
<keyword evidence="6" id="KW-1185">Reference proteome</keyword>
<dbReference type="PANTHER" id="PTHR12695">
    <property type="entry name" value="GENERAL TRANSCRIPTION FACTOR IIH SUBUNIT 2"/>
    <property type="match status" value="1"/>
</dbReference>
<dbReference type="GO" id="GO:0008270">
    <property type="term" value="F:zinc ion binding"/>
    <property type="evidence" value="ECO:0007669"/>
    <property type="project" value="InterPro"/>
</dbReference>
<evidence type="ECO:0000256" key="2">
    <source>
        <dbReference type="ARBA" id="ARBA00022833"/>
    </source>
</evidence>
<protein>
    <submittedName>
        <fullName evidence="5">13276_t:CDS:1</fullName>
    </submittedName>
</protein>
<reference evidence="5" key="1">
    <citation type="submission" date="2021-06" db="EMBL/GenBank/DDBJ databases">
        <authorList>
            <person name="Kallberg Y."/>
            <person name="Tangrot J."/>
            <person name="Rosling A."/>
        </authorList>
    </citation>
    <scope>NUCLEOTIDE SEQUENCE</scope>
    <source>
        <strain evidence="5">UK204</strain>
    </source>
</reference>
<dbReference type="Pfam" id="PF04056">
    <property type="entry name" value="Ssl1"/>
    <property type="match status" value="2"/>
</dbReference>
<evidence type="ECO:0000256" key="3">
    <source>
        <dbReference type="PIRSR" id="PIRSR015919-1"/>
    </source>
</evidence>
<name>A0A9N8YQ75_9GLOM</name>
<dbReference type="InterPro" id="IPR004595">
    <property type="entry name" value="TFIIH_C1-like_dom"/>
</dbReference>
<proteinExistence type="predicted"/>
<feature type="zinc finger region" description="C4-type" evidence="3">
    <location>
        <begin position="258"/>
        <end position="275"/>
    </location>
</feature>
<organism evidence="5 6">
    <name type="scientific">Funneliformis caledonium</name>
    <dbReference type="NCBI Taxonomy" id="1117310"/>
    <lineage>
        <taxon>Eukaryota</taxon>
        <taxon>Fungi</taxon>
        <taxon>Fungi incertae sedis</taxon>
        <taxon>Mucoromycota</taxon>
        <taxon>Glomeromycotina</taxon>
        <taxon>Glomeromycetes</taxon>
        <taxon>Glomerales</taxon>
        <taxon>Glomeraceae</taxon>
        <taxon>Funneliformis</taxon>
    </lineage>
</organism>
<dbReference type="SUPFAM" id="SSF57889">
    <property type="entry name" value="Cysteine-rich domain"/>
    <property type="match status" value="1"/>
</dbReference>
<dbReference type="GO" id="GO:0000439">
    <property type="term" value="C:transcription factor TFIIH core complex"/>
    <property type="evidence" value="ECO:0007669"/>
    <property type="project" value="InterPro"/>
</dbReference>
<dbReference type="Proteomes" id="UP000789570">
    <property type="component" value="Unassembled WGS sequence"/>
</dbReference>
<comment type="caution">
    <text evidence="5">The sequence shown here is derived from an EMBL/GenBank/DDBJ whole genome shotgun (WGS) entry which is preliminary data.</text>
</comment>
<accession>A0A9N8YQ75</accession>
<dbReference type="Gene3D" id="3.30.40.10">
    <property type="entry name" value="Zinc/RING finger domain, C3HC4 (zinc finger)"/>
    <property type="match status" value="1"/>
</dbReference>
<feature type="domain" description="C2H2-type" evidence="4">
    <location>
        <begin position="340"/>
        <end position="360"/>
    </location>
</feature>
<dbReference type="EMBL" id="CAJVPQ010000042">
    <property type="protein sequence ID" value="CAG8439864.1"/>
    <property type="molecule type" value="Genomic_DNA"/>
</dbReference>
<keyword evidence="2" id="KW-0862">Zinc</keyword>
<sequence length="370" mass="41731">MSKQYKYKQAKITEEFIDVDDEIQNSTQQTGYAWEEEYKRSWDVLQEDEDGSLKRTVENLQHRKRKRLFRDTATIRRGIIRHMFLIVDLSEAMMEKDLRPSRLDLTLLYAEQFILEYFDQNPISQLGIIVTKGGYAEKLSDLTEILIIMGSLTTCDPGDIYDTIDNLVNENIRVSVVGLAAEVQICKLMCKKTKGTYGVVLNEAHFKDLLFEIIPPPPVSATQNKAELVIMGFPSSVTDASPSLCACHSKPTIGGFICARCHSKICDLPTDCPVCELTLVSSPHLARSYHHLFPINNFVEVPWNNSVSSTHCFSCQIPFPPLLGVRGGAVPIENSGRYKCNKCHQHFCIDCDVFVHEVIHNCPGCLATTH</sequence>
<dbReference type="SUPFAM" id="SSF53300">
    <property type="entry name" value="vWA-like"/>
    <property type="match status" value="1"/>
</dbReference>
<dbReference type="InterPro" id="IPR012170">
    <property type="entry name" value="TFIIH_SSL1/p44"/>
</dbReference>
<dbReference type="GO" id="GO:0005675">
    <property type="term" value="C:transcription factor TFIIH holo complex"/>
    <property type="evidence" value="ECO:0007669"/>
    <property type="project" value="TreeGrafter"/>
</dbReference>
<dbReference type="FunFam" id="3.30.40.10:FF:000477">
    <property type="entry name" value="General transcription and DNA repair factor IIH"/>
    <property type="match status" value="1"/>
</dbReference>